<organism evidence="2 3">
    <name type="scientific">Paenibacillus chartarius</name>
    <dbReference type="NCBI Taxonomy" id="747481"/>
    <lineage>
        <taxon>Bacteria</taxon>
        <taxon>Bacillati</taxon>
        <taxon>Bacillota</taxon>
        <taxon>Bacilli</taxon>
        <taxon>Bacillales</taxon>
        <taxon>Paenibacillaceae</taxon>
        <taxon>Paenibacillus</taxon>
    </lineage>
</organism>
<keyword evidence="3" id="KW-1185">Reference proteome</keyword>
<dbReference type="SUPFAM" id="SSF141371">
    <property type="entry name" value="PilZ domain-like"/>
    <property type="match status" value="1"/>
</dbReference>
<feature type="domain" description="PilZ" evidence="1">
    <location>
        <begin position="93"/>
        <end position="202"/>
    </location>
</feature>
<keyword evidence="2" id="KW-0282">Flagellum</keyword>
<evidence type="ECO:0000313" key="3">
    <source>
        <dbReference type="Proteomes" id="UP001589776"/>
    </source>
</evidence>
<keyword evidence="2" id="KW-0966">Cell projection</keyword>
<protein>
    <submittedName>
        <fullName evidence="2">Flagellar brake protein</fullName>
    </submittedName>
</protein>
<accession>A0ABV6DUV7</accession>
<dbReference type="EMBL" id="JBHLWN010000120">
    <property type="protein sequence ID" value="MFC0216422.1"/>
    <property type="molecule type" value="Genomic_DNA"/>
</dbReference>
<keyword evidence="2" id="KW-0969">Cilium</keyword>
<evidence type="ECO:0000259" key="1">
    <source>
        <dbReference type="Pfam" id="PF07238"/>
    </source>
</evidence>
<comment type="caution">
    <text evidence="2">The sequence shown here is derived from an EMBL/GenBank/DDBJ whole genome shotgun (WGS) entry which is preliminary data.</text>
</comment>
<reference evidence="2 3" key="1">
    <citation type="submission" date="2024-09" db="EMBL/GenBank/DDBJ databases">
        <authorList>
            <person name="Sun Q."/>
            <person name="Mori K."/>
        </authorList>
    </citation>
    <scope>NUCLEOTIDE SEQUENCE [LARGE SCALE GENOMIC DNA]</scope>
    <source>
        <strain evidence="2 3">CCM 7759</strain>
    </source>
</reference>
<dbReference type="Gene3D" id="2.40.10.220">
    <property type="entry name" value="predicted glycosyltransferase like domains"/>
    <property type="match status" value="1"/>
</dbReference>
<dbReference type="RefSeq" id="WP_377474588.1">
    <property type="nucleotide sequence ID" value="NZ_JBHLWN010000120.1"/>
</dbReference>
<dbReference type="Proteomes" id="UP001589776">
    <property type="component" value="Unassembled WGS sequence"/>
</dbReference>
<dbReference type="InterPro" id="IPR009875">
    <property type="entry name" value="PilZ_domain"/>
</dbReference>
<sequence>MSGNKPNPFGIKLNSNTVVMKKDYVSTGQLTYVEGDIIEVEMSDLKSFNLGDKVKITIYSTGGIHVFESHVVAKANGSLIILNPPENNNKFAERREHPRIEVAEEGLLQAITEAKSQERRELEEPVNLTINNISISGIGFSMFGHFELANATQLEMEMKLSSTVPIQAEIVRREKKEYGYYYGAQFTNMSADQMNSLRAYVLKQQVETYYRTKEENKKREALNQAKAQAKAARA</sequence>
<evidence type="ECO:0000313" key="2">
    <source>
        <dbReference type="EMBL" id="MFC0216422.1"/>
    </source>
</evidence>
<proteinExistence type="predicted"/>
<dbReference type="Pfam" id="PF07238">
    <property type="entry name" value="PilZ"/>
    <property type="match status" value="1"/>
</dbReference>
<gene>
    <name evidence="2" type="ORF">ACFFK0_28905</name>
</gene>
<name>A0ABV6DUV7_9BACL</name>